<dbReference type="GeneID" id="102806842"/>
<dbReference type="InterPro" id="IPR039788">
    <property type="entry name" value="NOL4/NOL4L"/>
</dbReference>
<dbReference type="SUPFAM" id="SSF52540">
    <property type="entry name" value="P-loop containing nucleoside triphosphate hydrolases"/>
    <property type="match status" value="1"/>
</dbReference>
<dbReference type="Gene3D" id="3.40.50.300">
    <property type="entry name" value="P-loop containing nucleotide triphosphate hydrolases"/>
    <property type="match status" value="1"/>
</dbReference>
<accession>A0ABM0LZC7</accession>
<evidence type="ECO:0000313" key="2">
    <source>
        <dbReference type="Proteomes" id="UP000694865"/>
    </source>
</evidence>
<reference evidence="3" key="1">
    <citation type="submission" date="2025-08" db="UniProtKB">
        <authorList>
            <consortium name="RefSeq"/>
        </authorList>
    </citation>
    <scope>IDENTIFICATION</scope>
    <source>
        <tissue evidence="3">Testes</tissue>
    </source>
</reference>
<dbReference type="Gene3D" id="1.10.533.10">
    <property type="entry name" value="Death Domain, Fas"/>
    <property type="match status" value="1"/>
</dbReference>
<feature type="region of interest" description="Disordered" evidence="1">
    <location>
        <begin position="653"/>
        <end position="675"/>
    </location>
</feature>
<sequence length="753" mass="87563">MVYVLEEEEGKVSIPDMTSSVITMVYIMKEGKVSIPDMTSSVITMVYIMKQGKSPWLAPIYNMFQSGPSVGKEKHILTPGISVETVKLPGIGKCSLWDIAGQSHYYVSHSMFFDADKATFVIVYQIVGYEKTSDGYELIRPMIMKQKSMDQVTFWLKFLRNLSIDHPLILIVASRADWVGQWKHEAEIVVSQILQECLDMIEDDLNILNECFLINCHDVGCPDMQRLRAALCTRRTYVLQNIPRMPRICTQILKTTRKWVAVNIDFPVMDWTRYLGFIRDNVDALVKEDFLKKATNYLHNSGEIIHFKDVAIRGDVIILVSMWLCYRIIGPMLASDEFIQFSNRLPNQEVYTTSEIAEVFEKSFDVPLILHLLEKLELLFLFKPDPEGDTTNNQYIIPTLLPYEMPQEQWEMGDYKNHKGRSIKCHQANDMFLPLLFCKVQTRLYHMFEELGFPPSGIWKNGIKLCHGVEGLVHLTSNKRAIHIIVRGESNQDTGRCYQLIDKVTQCIYAVRNEISPGCNVDQVILSPRSIKMYQDPGKVASYSNDVIHDAVVQNIEVYHKEKGWSEKVEDLLCPGFDPTFLKELQYQCDIKWLLHDTKEELINMLEVEREDSHDHRMMARYMGISNDERRAMARNPERKVTEQLFEKWSSRWAEKTHRDGPKAEKTGNEGPPNHDIYYNESSIENLLLISKKYLETDLMYLKQYTTCLNNLEYNHKEKSIKMILNNNFLEFLKRCRPSLLSRYKLLISFHDK</sequence>
<evidence type="ECO:0000313" key="3">
    <source>
        <dbReference type="RefSeq" id="XP_006813118.1"/>
    </source>
</evidence>
<dbReference type="RefSeq" id="XP_006813118.1">
    <property type="nucleotide sequence ID" value="XM_006813055.1"/>
</dbReference>
<dbReference type="PANTHER" id="PTHR12449:SF18">
    <property type="entry name" value="DEATH DOMAIN-CONTAINING PROTEIN"/>
    <property type="match status" value="1"/>
</dbReference>
<gene>
    <name evidence="3" type="primary">LOC102806842</name>
</gene>
<evidence type="ECO:0000256" key="1">
    <source>
        <dbReference type="SAM" id="MobiDB-lite"/>
    </source>
</evidence>
<dbReference type="PANTHER" id="PTHR12449">
    <property type="entry name" value="DEATH DOMAIN-CONTAINING PROTEIN"/>
    <property type="match status" value="1"/>
</dbReference>
<dbReference type="InterPro" id="IPR027417">
    <property type="entry name" value="P-loop_NTPase"/>
</dbReference>
<name>A0ABM0LZC7_SACKO</name>
<protein>
    <submittedName>
        <fullName evidence="3">Uncharacterized protein LOC102806842</fullName>
    </submittedName>
</protein>
<dbReference type="InterPro" id="IPR011029">
    <property type="entry name" value="DEATH-like_dom_sf"/>
</dbReference>
<feature type="compositionally biased region" description="Basic and acidic residues" evidence="1">
    <location>
        <begin position="653"/>
        <end position="668"/>
    </location>
</feature>
<dbReference type="Proteomes" id="UP000694865">
    <property type="component" value="Unplaced"/>
</dbReference>
<proteinExistence type="predicted"/>
<keyword evidence="2" id="KW-1185">Reference proteome</keyword>
<organism evidence="2 3">
    <name type="scientific">Saccoglossus kowalevskii</name>
    <name type="common">Acorn worm</name>
    <dbReference type="NCBI Taxonomy" id="10224"/>
    <lineage>
        <taxon>Eukaryota</taxon>
        <taxon>Metazoa</taxon>
        <taxon>Hemichordata</taxon>
        <taxon>Enteropneusta</taxon>
        <taxon>Harrimaniidae</taxon>
        <taxon>Saccoglossus</taxon>
    </lineage>
</organism>